<accession>A0ABP0F2N1</accession>
<evidence type="ECO:0000313" key="6">
    <source>
        <dbReference type="EMBL" id="CAK8673973.1"/>
    </source>
</evidence>
<keyword evidence="3" id="KW-0812">Transmembrane</keyword>
<reference evidence="6 7" key="1">
    <citation type="submission" date="2024-02" db="EMBL/GenBank/DDBJ databases">
        <authorList>
            <person name="Daric V."/>
            <person name="Darras S."/>
        </authorList>
    </citation>
    <scope>NUCLEOTIDE SEQUENCE [LARGE SCALE GENOMIC DNA]</scope>
</reference>
<name>A0ABP0F2N1_CLALP</name>
<protein>
    <recommendedName>
        <fullName evidence="5">EGF-like domain-containing protein</fullName>
    </recommendedName>
</protein>
<evidence type="ECO:0000259" key="5">
    <source>
        <dbReference type="PROSITE" id="PS50026"/>
    </source>
</evidence>
<dbReference type="EMBL" id="CAWYQH010000002">
    <property type="protein sequence ID" value="CAK8673973.1"/>
    <property type="molecule type" value="Genomic_DNA"/>
</dbReference>
<evidence type="ECO:0000256" key="3">
    <source>
        <dbReference type="SAM" id="Phobius"/>
    </source>
</evidence>
<keyword evidence="7" id="KW-1185">Reference proteome</keyword>
<gene>
    <name evidence="6" type="ORF">CVLEPA_LOCUS3701</name>
</gene>
<dbReference type="Gene3D" id="2.10.25.10">
    <property type="entry name" value="Laminin"/>
    <property type="match status" value="1"/>
</dbReference>
<keyword evidence="1" id="KW-1015">Disulfide bond</keyword>
<comment type="caution">
    <text evidence="1">Lacks conserved residue(s) required for the propagation of feature annotation.</text>
</comment>
<dbReference type="SUPFAM" id="SSF57196">
    <property type="entry name" value="EGF/Laminin"/>
    <property type="match status" value="1"/>
</dbReference>
<keyword evidence="1" id="KW-0245">EGF-like domain</keyword>
<feature type="chain" id="PRO_5047160363" description="EGF-like domain-containing protein" evidence="4">
    <location>
        <begin position="23"/>
        <end position="294"/>
    </location>
</feature>
<evidence type="ECO:0000256" key="1">
    <source>
        <dbReference type="PROSITE-ProRule" id="PRU00076"/>
    </source>
</evidence>
<feature type="domain" description="EGF-like" evidence="5">
    <location>
        <begin position="107"/>
        <end position="146"/>
    </location>
</feature>
<dbReference type="PROSITE" id="PS00022">
    <property type="entry name" value="EGF_1"/>
    <property type="match status" value="1"/>
</dbReference>
<evidence type="ECO:0000313" key="7">
    <source>
        <dbReference type="Proteomes" id="UP001642483"/>
    </source>
</evidence>
<feature type="disulfide bond" evidence="1">
    <location>
        <begin position="117"/>
        <end position="134"/>
    </location>
</feature>
<sequence length="294" mass="32049">MIAQKFTVGAAIFLGLISFSFGVTPCTSNEDCPYGSCNVDSKTCKCDLACKDFSTPHFIRTVEKALTTLCRTVNEACQRQQNIPFKLLSCKDLSKATCKKFADAGQEVQFCEDQSFCGNNGICLMHEAGAIPYCICNKNYSGSRCESRLVTNIPESSVSVVNPPPDSNGSYTSGNVPNMPAKIAPYVALGMLSCMLCCCVVFRNRRRQQNNDVEENENNDKSSSSCQEKNSVVLHSSQIIHNSKQDDVIGKEISMSSKKDSYVELHETAISPRSSVAISIDSVSSVRSKITTSC</sequence>
<organism evidence="6 7">
    <name type="scientific">Clavelina lepadiformis</name>
    <name type="common">Light-bulb sea squirt</name>
    <name type="synonym">Ascidia lepadiformis</name>
    <dbReference type="NCBI Taxonomy" id="159417"/>
    <lineage>
        <taxon>Eukaryota</taxon>
        <taxon>Metazoa</taxon>
        <taxon>Chordata</taxon>
        <taxon>Tunicata</taxon>
        <taxon>Ascidiacea</taxon>
        <taxon>Aplousobranchia</taxon>
        <taxon>Clavelinidae</taxon>
        <taxon>Clavelina</taxon>
    </lineage>
</organism>
<feature type="region of interest" description="Disordered" evidence="2">
    <location>
        <begin position="156"/>
        <end position="175"/>
    </location>
</feature>
<evidence type="ECO:0000256" key="2">
    <source>
        <dbReference type="SAM" id="MobiDB-lite"/>
    </source>
</evidence>
<proteinExistence type="predicted"/>
<comment type="caution">
    <text evidence="6">The sequence shown here is derived from an EMBL/GenBank/DDBJ whole genome shotgun (WGS) entry which is preliminary data.</text>
</comment>
<dbReference type="InterPro" id="IPR000742">
    <property type="entry name" value="EGF"/>
</dbReference>
<keyword evidence="3" id="KW-0472">Membrane</keyword>
<feature type="transmembrane region" description="Helical" evidence="3">
    <location>
        <begin position="183"/>
        <end position="202"/>
    </location>
</feature>
<keyword evidence="3" id="KW-1133">Transmembrane helix</keyword>
<feature type="signal peptide" evidence="4">
    <location>
        <begin position="1"/>
        <end position="22"/>
    </location>
</feature>
<evidence type="ECO:0000256" key="4">
    <source>
        <dbReference type="SAM" id="SignalP"/>
    </source>
</evidence>
<dbReference type="Proteomes" id="UP001642483">
    <property type="component" value="Unassembled WGS sequence"/>
</dbReference>
<dbReference type="PROSITE" id="PS50026">
    <property type="entry name" value="EGF_3"/>
    <property type="match status" value="1"/>
</dbReference>
<feature type="disulfide bond" evidence="1">
    <location>
        <begin position="136"/>
        <end position="145"/>
    </location>
</feature>
<keyword evidence="4" id="KW-0732">Signal</keyword>